<evidence type="ECO:0008006" key="4">
    <source>
        <dbReference type="Google" id="ProtNLM"/>
    </source>
</evidence>
<feature type="chain" id="PRO_5045501742" description="Outer membrane protein beta-barrel domain-containing protein" evidence="1">
    <location>
        <begin position="19"/>
        <end position="262"/>
    </location>
</feature>
<gene>
    <name evidence="2" type="ORF">FM038_014325</name>
</gene>
<name>A0ABX6V7A3_9GAMM</name>
<keyword evidence="1" id="KW-0732">Signal</keyword>
<dbReference type="EMBL" id="CP045503">
    <property type="protein sequence ID" value="QPG58484.1"/>
    <property type="molecule type" value="Genomic_DNA"/>
</dbReference>
<dbReference type="RefSeq" id="WP_142874048.1">
    <property type="nucleotide sequence ID" value="NZ_CP045503.2"/>
</dbReference>
<organism evidence="2 3">
    <name type="scientific">Shewanella eurypsychrophilus</name>
    <dbReference type="NCBI Taxonomy" id="2593656"/>
    <lineage>
        <taxon>Bacteria</taxon>
        <taxon>Pseudomonadati</taxon>
        <taxon>Pseudomonadota</taxon>
        <taxon>Gammaproteobacteria</taxon>
        <taxon>Alteromonadales</taxon>
        <taxon>Shewanellaceae</taxon>
        <taxon>Shewanella</taxon>
    </lineage>
</organism>
<sequence>MKNSIIALTVLVSIAANANEIDPSDLTQVNSFASGMYNSDKEITVMGGVAGAYSEGNSFIGLIEHKTATTTGDDGKKAQDTRLRYFQVFDVSEGSIPQVGFSVDYMKSWKMSKTEDASIGTDLIALGGIAKIHITDAISIYPNLAYVLGKADAGEANVQFDIKGYQTNIYGSWAITENGYVIVQPQYMNLDVESTGGKSGNAKVNVFKIKTGLGYSISDNGKYWIEFSHTYTRTDADALHIENNFNMVNKDNKFEISFSYYF</sequence>
<accession>A0ABX6V7A3</accession>
<dbReference type="Proteomes" id="UP000316416">
    <property type="component" value="Chromosome"/>
</dbReference>
<evidence type="ECO:0000256" key="1">
    <source>
        <dbReference type="SAM" id="SignalP"/>
    </source>
</evidence>
<evidence type="ECO:0000313" key="2">
    <source>
        <dbReference type="EMBL" id="QPG58484.1"/>
    </source>
</evidence>
<keyword evidence="3" id="KW-1185">Reference proteome</keyword>
<reference evidence="2" key="1">
    <citation type="submission" date="2021-07" db="EMBL/GenBank/DDBJ databases">
        <title>Shewanella sp. YLB-07 whole genome sequence.</title>
        <authorList>
            <person name="Yu L."/>
        </authorList>
    </citation>
    <scope>NUCLEOTIDE SEQUENCE</scope>
    <source>
        <strain evidence="2">YLB-08</strain>
    </source>
</reference>
<evidence type="ECO:0000313" key="3">
    <source>
        <dbReference type="Proteomes" id="UP000316416"/>
    </source>
</evidence>
<feature type="signal peptide" evidence="1">
    <location>
        <begin position="1"/>
        <end position="18"/>
    </location>
</feature>
<proteinExistence type="predicted"/>
<protein>
    <recommendedName>
        <fullName evidence="4">Outer membrane protein beta-barrel domain-containing protein</fullName>
    </recommendedName>
</protein>